<organism evidence="2 3">
    <name type="scientific">Nocardioides pini</name>
    <dbReference type="NCBI Taxonomy" id="2975053"/>
    <lineage>
        <taxon>Bacteria</taxon>
        <taxon>Bacillati</taxon>
        <taxon>Actinomycetota</taxon>
        <taxon>Actinomycetes</taxon>
        <taxon>Propionibacteriales</taxon>
        <taxon>Nocardioidaceae</taxon>
        <taxon>Nocardioides</taxon>
    </lineage>
</organism>
<accession>A0ABT4CBR3</accession>
<dbReference type="InterPro" id="IPR029063">
    <property type="entry name" value="SAM-dependent_MTases_sf"/>
</dbReference>
<dbReference type="SUPFAM" id="SSF53335">
    <property type="entry name" value="S-adenosyl-L-methionine-dependent methyltransferases"/>
    <property type="match status" value="1"/>
</dbReference>
<evidence type="ECO:0000313" key="3">
    <source>
        <dbReference type="Proteomes" id="UP001074726"/>
    </source>
</evidence>
<dbReference type="InterPro" id="IPR013216">
    <property type="entry name" value="Methyltransf_11"/>
</dbReference>
<keyword evidence="3" id="KW-1185">Reference proteome</keyword>
<dbReference type="GO" id="GO:0008168">
    <property type="term" value="F:methyltransferase activity"/>
    <property type="evidence" value="ECO:0007669"/>
    <property type="project" value="UniProtKB-KW"/>
</dbReference>
<evidence type="ECO:0000313" key="2">
    <source>
        <dbReference type="EMBL" id="MCY4726390.1"/>
    </source>
</evidence>
<feature type="domain" description="Methyltransferase type 11" evidence="1">
    <location>
        <begin position="41"/>
        <end position="123"/>
    </location>
</feature>
<dbReference type="Gene3D" id="3.40.50.150">
    <property type="entry name" value="Vaccinia Virus protein VP39"/>
    <property type="match status" value="1"/>
</dbReference>
<dbReference type="CDD" id="cd02440">
    <property type="entry name" value="AdoMet_MTases"/>
    <property type="match status" value="1"/>
</dbReference>
<reference evidence="2" key="1">
    <citation type="submission" date="2022-08" db="EMBL/GenBank/DDBJ databases">
        <title>Genome sequencing of Nocardioides sp. STR2.</title>
        <authorList>
            <person name="So Y."/>
        </authorList>
    </citation>
    <scope>NUCLEOTIDE SEQUENCE</scope>
    <source>
        <strain evidence="2">STR2</strain>
    </source>
</reference>
<keyword evidence="2" id="KW-0489">Methyltransferase</keyword>
<evidence type="ECO:0000259" key="1">
    <source>
        <dbReference type="Pfam" id="PF08241"/>
    </source>
</evidence>
<sequence>MSLAQPGSSSLGREGYWWHRARTDLLGAVMTPHLAGPRRTLDVGSADAPSVGWMRGEQQHVSLDLFPDGLRPGEGVVGSATDLPFADGTFDVVSAFDVVEHCADDDRAVAELRRVLAPGGRMLLSVPAYQWAWSDHDVRAGHHRRYTRAGIVGLVEGTGMEVLRATYAFGGVFPLFAAERLRRRLRPATGTDSRLPEVSPAVDRALMGVCRAEARLLRRRDLPFGSSVFVAAVRPSSAPS</sequence>
<gene>
    <name evidence="2" type="ORF">NYO98_08875</name>
</gene>
<dbReference type="RefSeq" id="WP_268111250.1">
    <property type="nucleotide sequence ID" value="NZ_JAPPUX010000002.1"/>
</dbReference>
<dbReference type="Proteomes" id="UP001074726">
    <property type="component" value="Unassembled WGS sequence"/>
</dbReference>
<name>A0ABT4CBR3_9ACTN</name>
<dbReference type="GO" id="GO:0032259">
    <property type="term" value="P:methylation"/>
    <property type="evidence" value="ECO:0007669"/>
    <property type="project" value="UniProtKB-KW"/>
</dbReference>
<dbReference type="EMBL" id="JAPPUX010000002">
    <property type="protein sequence ID" value="MCY4726390.1"/>
    <property type="molecule type" value="Genomic_DNA"/>
</dbReference>
<protein>
    <submittedName>
        <fullName evidence="2">Class I SAM-dependent methyltransferase</fullName>
    </submittedName>
</protein>
<comment type="caution">
    <text evidence="2">The sequence shown here is derived from an EMBL/GenBank/DDBJ whole genome shotgun (WGS) entry which is preliminary data.</text>
</comment>
<dbReference type="Pfam" id="PF08241">
    <property type="entry name" value="Methyltransf_11"/>
    <property type="match status" value="1"/>
</dbReference>
<proteinExistence type="predicted"/>
<keyword evidence="2" id="KW-0808">Transferase</keyword>